<dbReference type="Proteomes" id="UP000218323">
    <property type="component" value="Unassembled WGS sequence"/>
</dbReference>
<evidence type="ECO:0000313" key="3">
    <source>
        <dbReference type="EMBL" id="PCG14737.1"/>
    </source>
</evidence>
<organism evidence="3 4">
    <name type="scientific">Sphingomonas adhaesiva</name>
    <dbReference type="NCBI Taxonomy" id="28212"/>
    <lineage>
        <taxon>Bacteria</taxon>
        <taxon>Pseudomonadati</taxon>
        <taxon>Pseudomonadota</taxon>
        <taxon>Alphaproteobacteria</taxon>
        <taxon>Sphingomonadales</taxon>
        <taxon>Sphingomonadaceae</taxon>
        <taxon>Sphingomonas</taxon>
    </lineage>
</organism>
<dbReference type="SUPFAM" id="SSF53756">
    <property type="entry name" value="UDP-Glycosyltransferase/glycogen phosphorylase"/>
    <property type="match status" value="1"/>
</dbReference>
<protein>
    <recommendedName>
        <fullName evidence="2">Glycosyltransferase subfamily 4-like N-terminal domain-containing protein</fullName>
    </recommendedName>
</protein>
<accession>A0A2A4I6X0</accession>
<dbReference type="GO" id="GO:0016757">
    <property type="term" value="F:glycosyltransferase activity"/>
    <property type="evidence" value="ECO:0007669"/>
    <property type="project" value="TreeGrafter"/>
</dbReference>
<comment type="caution">
    <text evidence="3">The sequence shown here is derived from an EMBL/GenBank/DDBJ whole genome shotgun (WGS) entry which is preliminary data.</text>
</comment>
<sequence>MAEGVARRAADRRLPRADRLQRRRRAVFQGRHLSRQRAGADGGAVPRRQDRHAAAMTAPTEAAVAGAAPALCVFTRSWRSSGAGLFAQSLVDGLLAEGAQVTFVCPPVEDARFERARAGLRRIRPPRERTGRPSRPAKVVASLARMIGGAIGVLRARATCREVIVTIPDPLLFAVPMLALLRLTGARILFVAHDPLPHAWALPARWRRWEIAAHGACYRLASEVVVLSEPSRERLLAAFPTLRVPVSVIDHGVFLMGDPVPMPGSGMLLAFGTVRSNKGVLSAIEGTALAARAGQPVRLVIAGGPHRDEADYVAQCRAAAQAAGAAVDLRLGYVEDAVLERLIAECDALLMPYDDFHSQSGVAILAASNARPIIATRAGGIATLIDEGMPAVVLPRPASADDVAQGIAAFLATPAAVWRERADDYRAVMMERRSWPAIARRYIALARQVAQAERLRG</sequence>
<dbReference type="Gene3D" id="3.40.50.2000">
    <property type="entry name" value="Glycogen Phosphorylase B"/>
    <property type="match status" value="2"/>
</dbReference>
<dbReference type="Pfam" id="PF13439">
    <property type="entry name" value="Glyco_transf_4"/>
    <property type="match status" value="1"/>
</dbReference>
<evidence type="ECO:0000259" key="2">
    <source>
        <dbReference type="Pfam" id="PF13439"/>
    </source>
</evidence>
<evidence type="ECO:0000313" key="4">
    <source>
        <dbReference type="Proteomes" id="UP000218323"/>
    </source>
</evidence>
<feature type="region of interest" description="Disordered" evidence="1">
    <location>
        <begin position="30"/>
        <end position="51"/>
    </location>
</feature>
<dbReference type="EMBL" id="NWVC01000003">
    <property type="protein sequence ID" value="PCG14737.1"/>
    <property type="molecule type" value="Genomic_DNA"/>
</dbReference>
<dbReference type="InterPro" id="IPR028098">
    <property type="entry name" value="Glyco_trans_4-like_N"/>
</dbReference>
<dbReference type="CDD" id="cd03801">
    <property type="entry name" value="GT4_PimA-like"/>
    <property type="match status" value="1"/>
</dbReference>
<keyword evidence="4" id="KW-1185">Reference proteome</keyword>
<dbReference type="PANTHER" id="PTHR12526">
    <property type="entry name" value="GLYCOSYLTRANSFERASE"/>
    <property type="match status" value="1"/>
</dbReference>
<dbReference type="AlphaFoldDB" id="A0A2A4I6X0"/>
<dbReference type="Pfam" id="PF13692">
    <property type="entry name" value="Glyco_trans_1_4"/>
    <property type="match status" value="1"/>
</dbReference>
<dbReference type="PANTHER" id="PTHR12526:SF636">
    <property type="entry name" value="BLL3647 PROTEIN"/>
    <property type="match status" value="1"/>
</dbReference>
<reference evidence="3 4" key="1">
    <citation type="submission" date="2017-09" db="EMBL/GenBank/DDBJ databases">
        <title>Sphingomonas adhaesiva DSM 7418, whole genome shotgun sequence.</title>
        <authorList>
            <person name="Feng G."/>
            <person name="Zhu H."/>
        </authorList>
    </citation>
    <scope>NUCLEOTIDE SEQUENCE [LARGE SCALE GENOMIC DNA]</scope>
    <source>
        <strain evidence="3 4">DSM 7418</strain>
    </source>
</reference>
<gene>
    <name evidence="3" type="ORF">COA07_09655</name>
</gene>
<proteinExistence type="predicted"/>
<feature type="domain" description="Glycosyltransferase subfamily 4-like N-terminal" evidence="2">
    <location>
        <begin position="81"/>
        <end position="253"/>
    </location>
</feature>
<evidence type="ECO:0000256" key="1">
    <source>
        <dbReference type="SAM" id="MobiDB-lite"/>
    </source>
</evidence>
<name>A0A2A4I6X0_9SPHN</name>